<organism evidence="1 2">
    <name type="scientific">Smallanthus sonchifolius</name>
    <dbReference type="NCBI Taxonomy" id="185202"/>
    <lineage>
        <taxon>Eukaryota</taxon>
        <taxon>Viridiplantae</taxon>
        <taxon>Streptophyta</taxon>
        <taxon>Embryophyta</taxon>
        <taxon>Tracheophyta</taxon>
        <taxon>Spermatophyta</taxon>
        <taxon>Magnoliopsida</taxon>
        <taxon>eudicotyledons</taxon>
        <taxon>Gunneridae</taxon>
        <taxon>Pentapetalae</taxon>
        <taxon>asterids</taxon>
        <taxon>campanulids</taxon>
        <taxon>Asterales</taxon>
        <taxon>Asteraceae</taxon>
        <taxon>Asteroideae</taxon>
        <taxon>Heliantheae alliance</taxon>
        <taxon>Millerieae</taxon>
        <taxon>Smallanthus</taxon>
    </lineage>
</organism>
<reference evidence="1 2" key="2">
    <citation type="journal article" date="2022" name="Mol. Ecol. Resour.">
        <title>The genomes of chicory, endive, great burdock and yacon provide insights into Asteraceae paleo-polyploidization history and plant inulin production.</title>
        <authorList>
            <person name="Fan W."/>
            <person name="Wang S."/>
            <person name="Wang H."/>
            <person name="Wang A."/>
            <person name="Jiang F."/>
            <person name="Liu H."/>
            <person name="Zhao H."/>
            <person name="Xu D."/>
            <person name="Zhang Y."/>
        </authorList>
    </citation>
    <scope>NUCLEOTIDE SEQUENCE [LARGE SCALE GENOMIC DNA]</scope>
    <source>
        <strain evidence="2">cv. Yunnan</strain>
        <tissue evidence="1">Leaves</tissue>
    </source>
</reference>
<gene>
    <name evidence="1" type="ORF">L1987_63319</name>
</gene>
<reference evidence="2" key="1">
    <citation type="journal article" date="2022" name="Mol. Ecol. Resour.">
        <title>The genomes of chicory, endive, great burdock and yacon provide insights into Asteraceae palaeo-polyploidization history and plant inulin production.</title>
        <authorList>
            <person name="Fan W."/>
            <person name="Wang S."/>
            <person name="Wang H."/>
            <person name="Wang A."/>
            <person name="Jiang F."/>
            <person name="Liu H."/>
            <person name="Zhao H."/>
            <person name="Xu D."/>
            <person name="Zhang Y."/>
        </authorList>
    </citation>
    <scope>NUCLEOTIDE SEQUENCE [LARGE SCALE GENOMIC DNA]</scope>
    <source>
        <strain evidence="2">cv. Yunnan</strain>
    </source>
</reference>
<evidence type="ECO:0000313" key="1">
    <source>
        <dbReference type="EMBL" id="KAI3732121.1"/>
    </source>
</evidence>
<dbReference type="Proteomes" id="UP001056120">
    <property type="component" value="Linkage Group LG21"/>
</dbReference>
<keyword evidence="2" id="KW-1185">Reference proteome</keyword>
<accession>A0ACB9CCT4</accession>
<proteinExistence type="predicted"/>
<comment type="caution">
    <text evidence="1">The sequence shown here is derived from an EMBL/GenBank/DDBJ whole genome shotgun (WGS) entry which is preliminary data.</text>
</comment>
<protein>
    <submittedName>
        <fullName evidence="1">Uncharacterized protein</fullName>
    </submittedName>
</protein>
<sequence>MVVTGSPSRSQHNKEDPKSTEPQEAEPPPPHSKTLDTPNPPQSLTILDSYEQPPPPPAPEPPLTSPTNRQRSSNKRKKGGNRNSMKQVWKMRKIQNLTEVLNPIPFVRKSLDLNKHEDVLKRLGLYSFSKIELSRSIRTDLLVQLIVNYDSKKRCSYVNEKRISITRAQLARALELPVMKQDKGSRRVEEVDLDSDVFSDEAIGFIEDFVFNWMLLHEDSWVMPVELVNWTRCIRDGHPEKLDSASLIWYKVEKELAQGDRLVDCYYASHLQHLIRSQHDQLLKEDDDGGGGVGVGVDEGEENVKVDEEHEEKESMVQEDDVGLTLGLDVEKLVDQEVRKDDVELILGPDVAKIVDQEVRKDDVELTLGPDVEKIVDQEVRKDDVESTLGLYVEKIVDQEVRKDDVESTLGPDFENILDQEVRKEDVELTLGSDFEKIVDQEVRKDDVELTLGPDVEKIVDQEVRKDDETMVDAKECKGEVNWKNGLGGHILQRCQSTDLNDYEEMKVEVEQVEDEDDEPEEEEVGAGERFVAGFDMEANDDEMDRDGLTDNFPYGSHGVSSMDMFRPRDDPFVSHGGPSFFDNGGKRVMESEEHMHHLEGNSKRLKTDDIWDQKQDDFGFCMVQMQEWMEKAKTIHDSKQESCVNSKNLQDLAMDDLQECHALMEMIIKSKDDELVKKHNEVYRLERELYLMEDLLAGYRKALNDTRYKFSEYRKCVAFQEEPLYKDAGPGGLVLSTRELEKRRLKQEDMMKFQTLFKSFEEECVYQLKIQGERALKMAERLVFVGNEVKWLKEIATQRKETLKPQELSPKPEENQKLLEEHESYLEPEENQKSLDKLELSPEPEENQKSLDKMELSPKPKENQKYYPSPDNDASMESVPPDDDESKEKVGGEEQ</sequence>
<dbReference type="EMBL" id="CM042038">
    <property type="protein sequence ID" value="KAI3732121.1"/>
    <property type="molecule type" value="Genomic_DNA"/>
</dbReference>
<name>A0ACB9CCT4_9ASTR</name>
<evidence type="ECO:0000313" key="2">
    <source>
        <dbReference type="Proteomes" id="UP001056120"/>
    </source>
</evidence>